<dbReference type="InterPro" id="IPR035911">
    <property type="entry name" value="MurE/MurF_N"/>
</dbReference>
<evidence type="ECO:0000256" key="7">
    <source>
        <dbReference type="HAMAP-Rule" id="MF_00208"/>
    </source>
</evidence>
<evidence type="ECO:0000256" key="5">
    <source>
        <dbReference type="ARBA" id="ARBA00023306"/>
    </source>
</evidence>
<dbReference type="SMR" id="A0AAC8UB69"/>
<evidence type="ECO:0000256" key="2">
    <source>
        <dbReference type="ARBA" id="ARBA00022618"/>
    </source>
</evidence>
<dbReference type="GO" id="GO:0005737">
    <property type="term" value="C:cytoplasm"/>
    <property type="evidence" value="ECO:0007669"/>
    <property type="project" value="UniProtKB-SubCell"/>
</dbReference>
<dbReference type="GO" id="GO:0008360">
    <property type="term" value="P:regulation of cell shape"/>
    <property type="evidence" value="ECO:0007669"/>
    <property type="project" value="UniProtKB-KW"/>
</dbReference>
<accession>A0AAC8UB69</accession>
<comment type="subcellular location">
    <subcellularLocation>
        <location evidence="7 8">Cytoplasm</location>
    </subcellularLocation>
</comment>
<comment type="caution">
    <text evidence="7">Lacks conserved residue(s) required for the propagation of feature annotation.</text>
</comment>
<evidence type="ECO:0000256" key="4">
    <source>
        <dbReference type="ARBA" id="ARBA00022984"/>
    </source>
</evidence>
<dbReference type="Gene3D" id="3.40.1390.10">
    <property type="entry name" value="MurE/MurF, N-terminal domain"/>
    <property type="match status" value="1"/>
</dbReference>
<dbReference type="Pfam" id="PF08245">
    <property type="entry name" value="Mur_ligase_M"/>
    <property type="match status" value="1"/>
</dbReference>
<reference evidence="12 13" key="1">
    <citation type="journal article" date="2015" name="PLoS Negl. Trop. Dis.">
        <title>Haemophilus ducreyi Cutaneous Ulcer Strains Are Nearly Identical to Class I Genital Ulcer Strains.</title>
        <authorList>
            <person name="Gangaiah D."/>
            <person name="Webb K.M."/>
            <person name="Humphreys T.L."/>
            <person name="Fortney K.R."/>
            <person name="Toh E."/>
            <person name="Tai A."/>
            <person name="Katz S.S."/>
            <person name="Pillay A."/>
            <person name="Chen C.Y."/>
            <person name="Roberts S.A."/>
            <person name="Munson R.S.Jr."/>
            <person name="Spinola S.M."/>
        </authorList>
    </citation>
    <scope>NUCLEOTIDE SEQUENCE [LARGE SCALE GENOMIC DNA]</scope>
    <source>
        <strain evidence="13">CLU2</strain>
    </source>
</reference>
<feature type="binding site" evidence="7">
    <location>
        <position position="477"/>
    </location>
    <ligand>
        <name>meso-2,6-diaminopimelate</name>
        <dbReference type="ChEBI" id="CHEBI:57791"/>
    </ligand>
</feature>
<feature type="domain" description="Mur ligase N-terminal catalytic" evidence="9">
    <location>
        <begin position="22"/>
        <end position="109"/>
    </location>
</feature>
<dbReference type="NCBIfam" id="NF001123">
    <property type="entry name" value="PRK00139.1-1"/>
    <property type="match status" value="1"/>
</dbReference>
<dbReference type="RefSeq" id="WP_010944281.1">
    <property type="nucleotide sequence ID" value="NZ_CP011218.1"/>
</dbReference>
<dbReference type="SUPFAM" id="SSF53244">
    <property type="entry name" value="MurD-like peptide ligases, peptide-binding domain"/>
    <property type="match status" value="1"/>
</dbReference>
<keyword evidence="3 7" id="KW-0133">Cell shape</keyword>
<feature type="binding site" evidence="7">
    <location>
        <position position="200"/>
    </location>
    <ligand>
        <name>UDP-N-acetyl-alpha-D-muramoyl-L-alanyl-D-glutamate</name>
        <dbReference type="ChEBI" id="CHEBI:83900"/>
    </ligand>
</feature>
<dbReference type="InterPro" id="IPR036565">
    <property type="entry name" value="Mur-like_cat_sf"/>
</dbReference>
<comment type="PTM">
    <text evidence="7">Carboxylation is probably crucial for Mg(2+) binding and, consequently, for the gamma-phosphate positioning of ATP.</text>
</comment>
<evidence type="ECO:0000313" key="13">
    <source>
        <dbReference type="Proteomes" id="UP000060132"/>
    </source>
</evidence>
<comment type="similarity">
    <text evidence="1 7">Belongs to the MurCDEF family. MurE subfamily.</text>
</comment>
<evidence type="ECO:0000256" key="8">
    <source>
        <dbReference type="RuleBase" id="RU004135"/>
    </source>
</evidence>
<keyword evidence="7" id="KW-0067">ATP-binding</keyword>
<dbReference type="GO" id="GO:0005524">
    <property type="term" value="F:ATP binding"/>
    <property type="evidence" value="ECO:0007669"/>
    <property type="project" value="UniProtKB-UniRule"/>
</dbReference>
<dbReference type="GO" id="GO:0000287">
    <property type="term" value="F:magnesium ion binding"/>
    <property type="evidence" value="ECO:0007669"/>
    <property type="project" value="UniProtKB-UniRule"/>
</dbReference>
<keyword evidence="7" id="KW-0547">Nucleotide-binding</keyword>
<evidence type="ECO:0000256" key="6">
    <source>
        <dbReference type="ARBA" id="ARBA00023316"/>
    </source>
</evidence>
<dbReference type="NCBIfam" id="NF001124">
    <property type="entry name" value="PRK00139.1-2"/>
    <property type="match status" value="1"/>
</dbReference>
<gene>
    <name evidence="7 12" type="primary">murE</name>
    <name evidence="12" type="ORF">RZ57_00930</name>
</gene>
<feature type="binding site" evidence="7">
    <location>
        <position position="28"/>
    </location>
    <ligand>
        <name>UDP-N-acetyl-alpha-D-muramoyl-L-alanyl-D-glutamate</name>
        <dbReference type="ChEBI" id="CHEBI:83900"/>
    </ligand>
</feature>
<dbReference type="GO" id="GO:0008765">
    <property type="term" value="F:UDP-N-acetylmuramoylalanyl-D-glutamate-2,6-diaminopimelate ligase activity"/>
    <property type="evidence" value="ECO:0007669"/>
    <property type="project" value="UniProtKB-UniRule"/>
</dbReference>
<protein>
    <recommendedName>
        <fullName evidence="7">UDP-N-acetylmuramoyl-L-alanyl-D-glutamate--2,6-diaminopimelate ligase</fullName>
        <ecNumber evidence="7">6.3.2.13</ecNumber>
    </recommendedName>
    <alternativeName>
        <fullName evidence="7">Meso-A2pm-adding enzyme</fullName>
    </alternativeName>
    <alternativeName>
        <fullName evidence="7">Meso-diaminopimelate-adding enzyme</fullName>
    </alternativeName>
    <alternativeName>
        <fullName evidence="7">UDP-MurNAc-L-Ala-D-Glu:meso-diaminopimelate ligase</fullName>
    </alternativeName>
    <alternativeName>
        <fullName evidence="7">UDP-MurNAc-tripeptide synthetase</fullName>
    </alternativeName>
    <alternativeName>
        <fullName evidence="7">UDP-N-acetylmuramyl-tripeptide synthetase</fullName>
    </alternativeName>
</protein>
<feature type="binding site" evidence="7">
    <location>
        <position position="26"/>
    </location>
    <ligand>
        <name>UDP-N-acetyl-alpha-D-muramoyl-L-alanyl-D-glutamate</name>
        <dbReference type="ChEBI" id="CHEBI:83900"/>
    </ligand>
</feature>
<dbReference type="PANTHER" id="PTHR23135:SF4">
    <property type="entry name" value="UDP-N-ACETYLMURAMOYL-L-ALANYL-D-GLUTAMATE--2,6-DIAMINOPIMELATE LIGASE MURE HOMOLOG, CHLOROPLASTIC"/>
    <property type="match status" value="1"/>
</dbReference>
<dbReference type="Proteomes" id="UP000060132">
    <property type="component" value="Chromosome"/>
</dbReference>
<feature type="binding site" evidence="7">
    <location>
        <position position="398"/>
    </location>
    <ligand>
        <name>meso-2,6-diaminopimelate</name>
        <dbReference type="ChEBI" id="CHEBI:57791"/>
    </ligand>
</feature>
<feature type="binding site" evidence="7">
    <location>
        <position position="164"/>
    </location>
    <ligand>
        <name>UDP-N-acetyl-alpha-D-muramoyl-L-alanyl-D-glutamate</name>
        <dbReference type="ChEBI" id="CHEBI:83900"/>
    </ligand>
</feature>
<dbReference type="GO" id="GO:0009252">
    <property type="term" value="P:peptidoglycan biosynthetic process"/>
    <property type="evidence" value="ECO:0007669"/>
    <property type="project" value="UniProtKB-UniRule"/>
</dbReference>
<comment type="function">
    <text evidence="7">Catalyzes the addition of meso-diaminopimelic acid to the nucleotide precursor UDP-N-acetylmuramoyl-L-alanyl-D-glutamate (UMAG) in the biosynthesis of bacterial cell-wall peptidoglycan.</text>
</comment>
<dbReference type="GO" id="GO:0051301">
    <property type="term" value="P:cell division"/>
    <property type="evidence" value="ECO:0007669"/>
    <property type="project" value="UniProtKB-KW"/>
</dbReference>
<comment type="cofactor">
    <cofactor evidence="7">
        <name>Mg(2+)</name>
        <dbReference type="ChEBI" id="CHEBI:18420"/>
    </cofactor>
</comment>
<feature type="short sequence motif" description="Meso-diaminopimelate recognition motif" evidence="7">
    <location>
        <begin position="422"/>
        <end position="425"/>
    </location>
</feature>
<dbReference type="InterPro" id="IPR013221">
    <property type="entry name" value="Mur_ligase_cen"/>
</dbReference>
<dbReference type="InterPro" id="IPR004101">
    <property type="entry name" value="Mur_ligase_C"/>
</dbReference>
<dbReference type="InterPro" id="IPR000713">
    <property type="entry name" value="Mur_ligase_N"/>
</dbReference>
<dbReference type="InterPro" id="IPR005761">
    <property type="entry name" value="UDP-N-AcMur-Glu-dNH2Pim_ligase"/>
</dbReference>
<dbReference type="PANTHER" id="PTHR23135">
    <property type="entry name" value="MUR LIGASE FAMILY MEMBER"/>
    <property type="match status" value="1"/>
</dbReference>
<feature type="binding site" evidence="7">
    <location>
        <position position="473"/>
    </location>
    <ligand>
        <name>meso-2,6-diaminopimelate</name>
        <dbReference type="ChEBI" id="CHEBI:57791"/>
    </ligand>
</feature>
<keyword evidence="7" id="KW-0460">Magnesium</keyword>
<evidence type="ECO:0000256" key="1">
    <source>
        <dbReference type="ARBA" id="ARBA00005898"/>
    </source>
</evidence>
<dbReference type="OMA" id="EYFIMEV"/>
<comment type="pathway">
    <text evidence="7 8">Cell wall biogenesis; peptidoglycan biosynthesis.</text>
</comment>
<dbReference type="Gene3D" id="3.90.190.20">
    <property type="entry name" value="Mur ligase, C-terminal domain"/>
    <property type="match status" value="1"/>
</dbReference>
<feature type="domain" description="Mur ligase central" evidence="11">
    <location>
        <begin position="121"/>
        <end position="322"/>
    </location>
</feature>
<dbReference type="EMBL" id="CP011219">
    <property type="protein sequence ID" value="AKO31808.1"/>
    <property type="molecule type" value="Genomic_DNA"/>
</dbReference>
<organism evidence="12 13">
    <name type="scientific">Haemophilus ducreyi</name>
    <dbReference type="NCBI Taxonomy" id="730"/>
    <lineage>
        <taxon>Bacteria</taxon>
        <taxon>Pseudomonadati</taxon>
        <taxon>Pseudomonadota</taxon>
        <taxon>Gammaproteobacteria</taxon>
        <taxon>Pasteurellales</taxon>
        <taxon>Pasteurellaceae</taxon>
        <taxon>Haemophilus</taxon>
    </lineage>
</organism>
<name>A0AAC8UB69_HAEDC</name>
<feature type="binding site" evidence="7">
    <location>
        <begin position="422"/>
        <end position="425"/>
    </location>
    <ligand>
        <name>meso-2,6-diaminopimelate</name>
        <dbReference type="ChEBI" id="CHEBI:57791"/>
    </ligand>
</feature>
<keyword evidence="2 7" id="KW-0132">Cell division</keyword>
<keyword evidence="7 12" id="KW-0436">Ligase</keyword>
<proteinExistence type="inferred from homology"/>
<evidence type="ECO:0000259" key="11">
    <source>
        <dbReference type="Pfam" id="PF08245"/>
    </source>
</evidence>
<evidence type="ECO:0000313" key="12">
    <source>
        <dbReference type="EMBL" id="AKO31808.1"/>
    </source>
</evidence>
<evidence type="ECO:0000259" key="9">
    <source>
        <dbReference type="Pfam" id="PF01225"/>
    </source>
</evidence>
<dbReference type="NCBIfam" id="NF001126">
    <property type="entry name" value="PRK00139.1-4"/>
    <property type="match status" value="1"/>
</dbReference>
<dbReference type="Gene3D" id="3.40.1190.10">
    <property type="entry name" value="Mur-like, catalytic domain"/>
    <property type="match status" value="1"/>
</dbReference>
<keyword evidence="6 7" id="KW-0961">Cell wall biogenesis/degradation</keyword>
<dbReference type="HAMAP" id="MF_00208">
    <property type="entry name" value="MurE"/>
    <property type="match status" value="1"/>
</dbReference>
<dbReference type="SUPFAM" id="SSF53623">
    <property type="entry name" value="MurD-like peptide ligases, catalytic domain"/>
    <property type="match status" value="1"/>
</dbReference>
<dbReference type="Pfam" id="PF02875">
    <property type="entry name" value="Mur_ligase_C"/>
    <property type="match status" value="1"/>
</dbReference>
<keyword evidence="5 7" id="KW-0131">Cell cycle</keyword>
<feature type="modified residue" description="N6-carboxylysine" evidence="7">
    <location>
        <position position="232"/>
    </location>
</feature>
<dbReference type="InterPro" id="IPR036615">
    <property type="entry name" value="Mur_ligase_C_dom_sf"/>
</dbReference>
<sequence length="501" mass="55125">MKRLLPFLTDLEAWVEQLIPLKQMTLDSRQVTEGDLFIALKGHQCDGRQFIQNAIEQGAAIILAEAESDQDEIELDSQFARYNLDRRACKVITVPRLAERLSAIADSFYASPSAKLKLIGITGTNGKTTTAQLLAQWHNLLGGHSAVMGTIGNGLYGQEQEAINTTGSAIEVQQNLARFVEQGADFCAMEVSSHGLAQYRVEALQYDLAIFTNLSRDHLDYHHSIAAYEAAKFRLFNALQTKAQVLNADDQVAQNWLSMLPNAVLVSCDPNFTSEHQFVKATKVNFSLQGAYIEFESSWGNGQFHSQLSGAFNVTNILLALAGLLTLGYDLAKLVATASQLRSVTGRMQKVSAITDKNRPLVLVDYAHTPDALQKALQAARLHTKGKLFCVFGCGGDRDCGKRPLMATIAEELADGVIVTNDNPRTEDQHKIVAEIMQGFAKPDNILVIYDREQAIQHAIKHASSADLILIAGKGHENYQIIGTIKHHFSDQEIASKYLSQ</sequence>
<keyword evidence="4 7" id="KW-0573">Peptidoglycan synthesis</keyword>
<feature type="binding site" evidence="7">
    <location>
        <begin position="165"/>
        <end position="166"/>
    </location>
    <ligand>
        <name>UDP-N-acetyl-alpha-D-muramoyl-L-alanyl-D-glutamate</name>
        <dbReference type="ChEBI" id="CHEBI:83900"/>
    </ligand>
</feature>
<feature type="binding site" evidence="7">
    <location>
        <begin position="123"/>
        <end position="129"/>
    </location>
    <ligand>
        <name>ATP</name>
        <dbReference type="ChEBI" id="CHEBI:30616"/>
    </ligand>
</feature>
<evidence type="ECO:0000259" key="10">
    <source>
        <dbReference type="Pfam" id="PF02875"/>
    </source>
</evidence>
<dbReference type="GO" id="GO:0071555">
    <property type="term" value="P:cell wall organization"/>
    <property type="evidence" value="ECO:0007669"/>
    <property type="project" value="UniProtKB-KW"/>
</dbReference>
<dbReference type="SUPFAM" id="SSF63418">
    <property type="entry name" value="MurE/MurF N-terminal domain"/>
    <property type="match status" value="1"/>
</dbReference>
<evidence type="ECO:0000256" key="3">
    <source>
        <dbReference type="ARBA" id="ARBA00022960"/>
    </source>
</evidence>
<feature type="binding site" evidence="7">
    <location>
        <position position="192"/>
    </location>
    <ligand>
        <name>UDP-N-acetyl-alpha-D-muramoyl-L-alanyl-D-glutamate</name>
        <dbReference type="ChEBI" id="CHEBI:83900"/>
    </ligand>
</feature>
<feature type="binding site" evidence="7">
    <location>
        <position position="198"/>
    </location>
    <ligand>
        <name>UDP-N-acetyl-alpha-D-muramoyl-L-alanyl-D-glutamate</name>
        <dbReference type="ChEBI" id="CHEBI:83900"/>
    </ligand>
</feature>
<dbReference type="Pfam" id="PF01225">
    <property type="entry name" value="Mur_ligase"/>
    <property type="match status" value="1"/>
</dbReference>
<comment type="catalytic activity">
    <reaction evidence="7">
        <text>UDP-N-acetyl-alpha-D-muramoyl-L-alanyl-D-glutamate + meso-2,6-diaminopimelate + ATP = UDP-N-acetyl-alpha-D-muramoyl-L-alanyl-gamma-D-glutamyl-meso-2,6-diaminopimelate + ADP + phosphate + H(+)</text>
        <dbReference type="Rhea" id="RHEA:23676"/>
        <dbReference type="ChEBI" id="CHEBI:15378"/>
        <dbReference type="ChEBI" id="CHEBI:30616"/>
        <dbReference type="ChEBI" id="CHEBI:43474"/>
        <dbReference type="ChEBI" id="CHEBI:57791"/>
        <dbReference type="ChEBI" id="CHEBI:83900"/>
        <dbReference type="ChEBI" id="CHEBI:83905"/>
        <dbReference type="ChEBI" id="CHEBI:456216"/>
        <dbReference type="EC" id="6.3.2.13"/>
    </reaction>
</comment>
<dbReference type="AlphaFoldDB" id="A0AAC8UB69"/>
<feature type="domain" description="Mur ligase C-terminal" evidence="10">
    <location>
        <begin position="346"/>
        <end position="475"/>
    </location>
</feature>
<dbReference type="NCBIfam" id="TIGR01085">
    <property type="entry name" value="murE"/>
    <property type="match status" value="1"/>
</dbReference>
<dbReference type="EC" id="6.3.2.13" evidence="7"/>
<feature type="binding site" evidence="7">
    <location>
        <begin position="43"/>
        <end position="45"/>
    </location>
    <ligand>
        <name>UDP-N-acetyl-alpha-D-muramoyl-L-alanyl-D-glutamate</name>
        <dbReference type="ChEBI" id="CHEBI:83900"/>
    </ligand>
</feature>
<keyword evidence="7" id="KW-0963">Cytoplasm</keyword>